<evidence type="ECO:0000313" key="3">
    <source>
        <dbReference type="Proteomes" id="UP000463949"/>
    </source>
</evidence>
<organism evidence="2 3">
    <name type="scientific">Vreelandella aquamarina</name>
    <dbReference type="NCBI Taxonomy" id="77097"/>
    <lineage>
        <taxon>Bacteria</taxon>
        <taxon>Pseudomonadati</taxon>
        <taxon>Pseudomonadota</taxon>
        <taxon>Gammaproteobacteria</taxon>
        <taxon>Oceanospirillales</taxon>
        <taxon>Halomonadaceae</taxon>
        <taxon>Vreelandella</taxon>
    </lineage>
</organism>
<reference evidence="2 3" key="1">
    <citation type="submission" date="2017-10" db="EMBL/GenBank/DDBJ databases">
        <title>Coral associated bacteria.</title>
        <authorList>
            <person name="Wang X."/>
        </authorList>
    </citation>
    <scope>NUCLEOTIDE SEQUENCE [LARGE SCALE GENOMIC DNA]</scope>
    <source>
        <strain evidence="2 3">SCSIO 43005</strain>
    </source>
</reference>
<dbReference type="RefSeq" id="WP_159342951.1">
    <property type="nucleotide sequence ID" value="NZ_CP024621.1"/>
</dbReference>
<dbReference type="KEGG" id="hmd:CTT34_13890"/>
<protein>
    <submittedName>
        <fullName evidence="2">Uncharacterized protein</fullName>
    </submittedName>
</protein>
<feature type="region of interest" description="Disordered" evidence="1">
    <location>
        <begin position="1"/>
        <end position="20"/>
    </location>
</feature>
<gene>
    <name evidence="2" type="ORF">CTT34_13890</name>
</gene>
<proteinExistence type="predicted"/>
<dbReference type="EMBL" id="CP024621">
    <property type="protein sequence ID" value="QHD50697.1"/>
    <property type="molecule type" value="Genomic_DNA"/>
</dbReference>
<name>A0A857GPZ4_9GAMM</name>
<dbReference type="AlphaFoldDB" id="A0A857GPZ4"/>
<accession>A0A857GPZ4</accession>
<dbReference type="Proteomes" id="UP000463949">
    <property type="component" value="Chromosome"/>
</dbReference>
<evidence type="ECO:0000313" key="2">
    <source>
        <dbReference type="EMBL" id="QHD50697.1"/>
    </source>
</evidence>
<evidence type="ECO:0000256" key="1">
    <source>
        <dbReference type="SAM" id="MobiDB-lite"/>
    </source>
</evidence>
<sequence>MRGDEMGPNMVGDEKPEEETLRPESIGDMFWVFQELSACAQKVVNQTFKRLSISDENKRKEYLSKLEGSIFDIRFKDRKLYQSVEFNQYEVEDVEFRKLCADQAIRYAVAVLEEFNRNVKTSLVYPEAPFFKQSAESFQLMINWLVEAQRHLAALDVLENVRKKIYTIRAAKGGHSLPQPASGEDQRKLLKTMITGLMCSDLEASSRIKRNATAVADKWAEEIYEINKKIPIFSWGGGLDKFRGEVLNVLIKKRSKSEGVSERHMRVSLRLQALLDKGRNSNSENSSCEDADLIHERGHREGVRSTLIYLLEQHFSELPDEGRKRVNSISDIHDLLACIDRLPEASSWQTVLQVPEEDK</sequence>